<comment type="caution">
    <text evidence="2">The sequence shown here is derived from an EMBL/GenBank/DDBJ whole genome shotgun (WGS) entry which is preliminary data.</text>
</comment>
<dbReference type="Proteomes" id="UP001595740">
    <property type="component" value="Unassembled WGS sequence"/>
</dbReference>
<evidence type="ECO:0000313" key="2">
    <source>
        <dbReference type="EMBL" id="MFC3551946.1"/>
    </source>
</evidence>
<reference evidence="3" key="1">
    <citation type="journal article" date="2019" name="Int. J. Syst. Evol. Microbiol.">
        <title>The Global Catalogue of Microorganisms (GCM) 10K type strain sequencing project: providing services to taxonomists for standard genome sequencing and annotation.</title>
        <authorList>
            <consortium name="The Broad Institute Genomics Platform"/>
            <consortium name="The Broad Institute Genome Sequencing Center for Infectious Disease"/>
            <person name="Wu L."/>
            <person name="Ma J."/>
        </authorList>
    </citation>
    <scope>NUCLEOTIDE SEQUENCE [LARGE SCALE GENOMIC DNA]</scope>
    <source>
        <strain evidence="3">KCTC 42875</strain>
    </source>
</reference>
<name>A0ABV7RQM1_9GAMM</name>
<evidence type="ECO:0000256" key="1">
    <source>
        <dbReference type="SAM" id="Phobius"/>
    </source>
</evidence>
<keyword evidence="1" id="KW-1133">Transmembrane helix</keyword>
<keyword evidence="1" id="KW-0812">Transmembrane</keyword>
<dbReference type="InterPro" id="IPR029062">
    <property type="entry name" value="Class_I_gatase-like"/>
</dbReference>
<protein>
    <submittedName>
        <fullName evidence="2">Carboxypeptidase regulatory-like domain-containing protein</fullName>
    </submittedName>
</protein>
<dbReference type="EMBL" id="JBHRXK010000006">
    <property type="protein sequence ID" value="MFC3551946.1"/>
    <property type="molecule type" value="Genomic_DNA"/>
</dbReference>
<evidence type="ECO:0000313" key="3">
    <source>
        <dbReference type="Proteomes" id="UP001595740"/>
    </source>
</evidence>
<gene>
    <name evidence="2" type="ORF">ACFOLC_13125</name>
</gene>
<dbReference type="SUPFAM" id="SSF52317">
    <property type="entry name" value="Class I glutamine amidotransferase-like"/>
    <property type="match status" value="1"/>
</dbReference>
<keyword evidence="3" id="KW-1185">Reference proteome</keyword>
<dbReference type="RefSeq" id="WP_386759711.1">
    <property type="nucleotide sequence ID" value="NZ_JBHRXK010000006.1"/>
</dbReference>
<keyword evidence="1" id="KW-0472">Membrane</keyword>
<proteinExistence type="predicted"/>
<accession>A0ABV7RQM1</accession>
<organism evidence="2 3">
    <name type="scientific">Lysobacter cavernae</name>
    <dbReference type="NCBI Taxonomy" id="1685901"/>
    <lineage>
        <taxon>Bacteria</taxon>
        <taxon>Pseudomonadati</taxon>
        <taxon>Pseudomonadota</taxon>
        <taxon>Gammaproteobacteria</taxon>
        <taxon>Lysobacterales</taxon>
        <taxon>Lysobacteraceae</taxon>
        <taxon>Lysobacter</taxon>
    </lineage>
</organism>
<sequence length="635" mass="66206">MSALTTDLPASALPWLVAGLLALAVVLASARLLYRQLRGDAAQRSRGWRLALLLLGQPLCAALLYAALLPPTRPGEAGTMVVATAGATAAQLDARTTGDTLVALPEAPSLAGAEPVPDLATALRRHPGTQRLRVVGAGLEARDRDAVRGLALAFQPPALPRGLVELSAPQRVAAGAGFFIGGRAAALPGGSAELLDPTLQRVDRVALPADGRFTLSATARVTGPARFTLRLRPGGSPLGGRDAQQQIVADTGVPLLITADSAPRVLLLAGAPNPELKYLRRWARDAGLPLHTQISVGGGLQLGDAPIALNAANLARFDLVVLDERAWSALGDAPRAALVEALRGGLGVVLRVTAALSDNERRRLRALGFALDAGRDAAVVQLPHTARDDDAQRARIGPGTRDAPRSRDDAIAEAPMLTRRAVRLAATDASPLLHDATGTWLAAWRAEGRGRIAVSTLTDSYRLVLAGRDDLHGELWSTVFATLARAQSERLAVVEGEARQGQRVALCGVTAAARVVTPSGAAVTLLPDPSTGARACAGFWPREAGWHRLQQGDRAQLFAVIAHGDAPGLHAAALRDATLRLAGAPGGTTAAAPARHPGPRWPWWLAWLLASAGLWWLERARAGHVGDASARAADG</sequence>
<feature type="transmembrane region" description="Helical" evidence="1">
    <location>
        <begin position="12"/>
        <end position="34"/>
    </location>
</feature>
<feature type="transmembrane region" description="Helical" evidence="1">
    <location>
        <begin position="46"/>
        <end position="68"/>
    </location>
</feature>